<reference evidence="1" key="1">
    <citation type="submission" date="2019-10" db="EMBL/GenBank/DDBJ databases">
        <authorList>
            <consortium name="DOE Joint Genome Institute"/>
            <person name="Kuo A."/>
            <person name="Miyauchi S."/>
            <person name="Kiss E."/>
            <person name="Drula E."/>
            <person name="Kohler A."/>
            <person name="Sanchez-Garcia M."/>
            <person name="Andreopoulos B."/>
            <person name="Barry K.W."/>
            <person name="Bonito G."/>
            <person name="Buee M."/>
            <person name="Carver A."/>
            <person name="Chen C."/>
            <person name="Cichocki N."/>
            <person name="Clum A."/>
            <person name="Culley D."/>
            <person name="Crous P.W."/>
            <person name="Fauchery L."/>
            <person name="Girlanda M."/>
            <person name="Hayes R."/>
            <person name="Keri Z."/>
            <person name="Labutti K."/>
            <person name="Lipzen A."/>
            <person name="Lombard V."/>
            <person name="Magnuson J."/>
            <person name="Maillard F."/>
            <person name="Morin E."/>
            <person name="Murat C."/>
            <person name="Nolan M."/>
            <person name="Ohm R."/>
            <person name="Pangilinan J."/>
            <person name="Pereira M."/>
            <person name="Perotto S."/>
            <person name="Peter M."/>
            <person name="Riley R."/>
            <person name="Sitrit Y."/>
            <person name="Stielow B."/>
            <person name="Szollosi G."/>
            <person name="Zifcakova L."/>
            <person name="Stursova M."/>
            <person name="Spatafora J.W."/>
            <person name="Tedersoo L."/>
            <person name="Vaario L.-M."/>
            <person name="Yamada A."/>
            <person name="Yan M."/>
            <person name="Wang P."/>
            <person name="Xu J."/>
            <person name="Bruns T."/>
            <person name="Baldrian P."/>
            <person name="Vilgalys R."/>
            <person name="Henrissat B."/>
            <person name="Grigoriev I.V."/>
            <person name="Hibbett D."/>
            <person name="Nagy L.G."/>
            <person name="Martin F.M."/>
        </authorList>
    </citation>
    <scope>NUCLEOTIDE SEQUENCE</scope>
    <source>
        <strain evidence="1">P2</strain>
    </source>
</reference>
<name>A0ACB6Z2G1_THEGA</name>
<sequence length="124" mass="13177">VLLFVVSTWAATITTPSIGTIWEASSPGQQVAWTFVATDPKNFSLALSNMQTYPNINIILKRNVLTADSNTTVNSPPTGWPTGAGFQINVVQENPTGIAILTQSQLFNITGTTTPFSSLSSTST</sequence>
<dbReference type="EMBL" id="MU118191">
    <property type="protein sequence ID" value="KAF9643738.1"/>
    <property type="molecule type" value="Genomic_DNA"/>
</dbReference>
<feature type="non-terminal residue" evidence="1">
    <location>
        <position position="1"/>
    </location>
</feature>
<organism evidence="1 2">
    <name type="scientific">Thelephora ganbajun</name>
    <name type="common">Ganba fungus</name>
    <dbReference type="NCBI Taxonomy" id="370292"/>
    <lineage>
        <taxon>Eukaryota</taxon>
        <taxon>Fungi</taxon>
        <taxon>Dikarya</taxon>
        <taxon>Basidiomycota</taxon>
        <taxon>Agaricomycotina</taxon>
        <taxon>Agaricomycetes</taxon>
        <taxon>Thelephorales</taxon>
        <taxon>Thelephoraceae</taxon>
        <taxon>Thelephora</taxon>
    </lineage>
</organism>
<dbReference type="Proteomes" id="UP000886501">
    <property type="component" value="Unassembled WGS sequence"/>
</dbReference>
<evidence type="ECO:0000313" key="2">
    <source>
        <dbReference type="Proteomes" id="UP000886501"/>
    </source>
</evidence>
<protein>
    <submittedName>
        <fullName evidence="1">Uncharacterized protein</fullName>
    </submittedName>
</protein>
<evidence type="ECO:0000313" key="1">
    <source>
        <dbReference type="EMBL" id="KAF9643738.1"/>
    </source>
</evidence>
<proteinExistence type="predicted"/>
<gene>
    <name evidence="1" type="ORF">BDM02DRAFT_3077606</name>
</gene>
<keyword evidence="2" id="KW-1185">Reference proteome</keyword>
<accession>A0ACB6Z2G1</accession>
<comment type="caution">
    <text evidence="1">The sequence shown here is derived from an EMBL/GenBank/DDBJ whole genome shotgun (WGS) entry which is preliminary data.</text>
</comment>
<reference evidence="1" key="2">
    <citation type="journal article" date="2020" name="Nat. Commun.">
        <title>Large-scale genome sequencing of mycorrhizal fungi provides insights into the early evolution of symbiotic traits.</title>
        <authorList>
            <person name="Miyauchi S."/>
            <person name="Kiss E."/>
            <person name="Kuo A."/>
            <person name="Drula E."/>
            <person name="Kohler A."/>
            <person name="Sanchez-Garcia M."/>
            <person name="Morin E."/>
            <person name="Andreopoulos B."/>
            <person name="Barry K.W."/>
            <person name="Bonito G."/>
            <person name="Buee M."/>
            <person name="Carver A."/>
            <person name="Chen C."/>
            <person name="Cichocki N."/>
            <person name="Clum A."/>
            <person name="Culley D."/>
            <person name="Crous P.W."/>
            <person name="Fauchery L."/>
            <person name="Girlanda M."/>
            <person name="Hayes R.D."/>
            <person name="Keri Z."/>
            <person name="LaButti K."/>
            <person name="Lipzen A."/>
            <person name="Lombard V."/>
            <person name="Magnuson J."/>
            <person name="Maillard F."/>
            <person name="Murat C."/>
            <person name="Nolan M."/>
            <person name="Ohm R.A."/>
            <person name="Pangilinan J."/>
            <person name="Pereira M.F."/>
            <person name="Perotto S."/>
            <person name="Peter M."/>
            <person name="Pfister S."/>
            <person name="Riley R."/>
            <person name="Sitrit Y."/>
            <person name="Stielow J.B."/>
            <person name="Szollosi G."/>
            <person name="Zifcakova L."/>
            <person name="Stursova M."/>
            <person name="Spatafora J.W."/>
            <person name="Tedersoo L."/>
            <person name="Vaario L.M."/>
            <person name="Yamada A."/>
            <person name="Yan M."/>
            <person name="Wang P."/>
            <person name="Xu J."/>
            <person name="Bruns T."/>
            <person name="Baldrian P."/>
            <person name="Vilgalys R."/>
            <person name="Dunand C."/>
            <person name="Henrissat B."/>
            <person name="Grigoriev I.V."/>
            <person name="Hibbett D."/>
            <person name="Nagy L.G."/>
            <person name="Martin F.M."/>
        </authorList>
    </citation>
    <scope>NUCLEOTIDE SEQUENCE</scope>
    <source>
        <strain evidence="1">P2</strain>
    </source>
</reference>
<feature type="non-terminal residue" evidence="1">
    <location>
        <position position="124"/>
    </location>
</feature>